<evidence type="ECO:0000259" key="2">
    <source>
        <dbReference type="Pfam" id="PF25231"/>
    </source>
</evidence>
<dbReference type="PATRIC" id="fig|2234.6.peg.1883"/>
<sequence length="240" mass="26826">MGGLEEKSGNGGSVCASRAISDCRFNRHSAFGNLRHIVAALAALFKAWWIKLCYDALEGKAILSTAFHHAKSRFVPLFKFELILTLLIGIAFIPLINLGLDFFRNIHMLTKEAALYYVISFMIWSAFLGIFAIAIQFLFTFVPYAIVIDLKGTLSGIRRGVMVLRHNLVDTIIMWLLVGLAGMALQVAAYPFRFFGFWGTLAGTLVAVILGWVAVMPITTCWWVELYRRRSKTLNSLPNG</sequence>
<accession>A0A101DDS2</accession>
<feature type="domain" description="DUF7847" evidence="2">
    <location>
        <begin position="37"/>
        <end position="204"/>
    </location>
</feature>
<evidence type="ECO:0000313" key="4">
    <source>
        <dbReference type="EMBL" id="KUK06752.1"/>
    </source>
</evidence>
<evidence type="ECO:0000256" key="1">
    <source>
        <dbReference type="SAM" id="Phobius"/>
    </source>
</evidence>
<gene>
    <name evidence="3" type="ORF">XD40_1101</name>
    <name evidence="4" type="ORF">XD48_1021</name>
</gene>
<dbReference type="Pfam" id="PF25231">
    <property type="entry name" value="DUF7847"/>
    <property type="match status" value="1"/>
</dbReference>
<reference evidence="3" key="1">
    <citation type="journal article" date="2015" name="MBio">
        <title>Genome-resolved metagenomic analysis reveals roles for candidate phyla and other microbial community members in biogeochemical transformations in oil reservoirs.</title>
        <authorList>
            <person name="Hu P."/>
            <person name="Tom L."/>
            <person name="Singh A."/>
            <person name="Thomas B.C."/>
            <person name="Baker B.J."/>
            <person name="Piceno Y.M."/>
            <person name="Andersen G.L."/>
            <person name="Banfield J.F."/>
        </authorList>
    </citation>
    <scope>NUCLEOTIDE SEQUENCE [LARGE SCALE GENOMIC DNA]</scope>
    <source>
        <strain evidence="4">49_2300</strain>
        <strain evidence="3">49_95</strain>
    </source>
</reference>
<keyword evidence="1" id="KW-1133">Transmembrane helix</keyword>
<organism evidence="3 6">
    <name type="scientific">Archaeoglobus fulgidus</name>
    <dbReference type="NCBI Taxonomy" id="2234"/>
    <lineage>
        <taxon>Archaea</taxon>
        <taxon>Methanobacteriati</taxon>
        <taxon>Methanobacteriota</taxon>
        <taxon>Archaeoglobi</taxon>
        <taxon>Archaeoglobales</taxon>
        <taxon>Archaeoglobaceae</taxon>
        <taxon>Archaeoglobus</taxon>
    </lineage>
</organism>
<evidence type="ECO:0000313" key="3">
    <source>
        <dbReference type="EMBL" id="KUJ93708.1"/>
    </source>
</evidence>
<comment type="caution">
    <text evidence="3">The sequence shown here is derived from an EMBL/GenBank/DDBJ whole genome shotgun (WGS) entry which is preliminary data.</text>
</comment>
<evidence type="ECO:0000313" key="5">
    <source>
        <dbReference type="Proteomes" id="UP000054015"/>
    </source>
</evidence>
<dbReference type="AlphaFoldDB" id="A0A101DDS2"/>
<feature type="transmembrane region" description="Helical" evidence="1">
    <location>
        <begin position="168"/>
        <end position="189"/>
    </location>
</feature>
<dbReference type="Proteomes" id="UP000054307">
    <property type="component" value="Unassembled WGS sequence"/>
</dbReference>
<feature type="transmembrane region" description="Helical" evidence="1">
    <location>
        <begin position="195"/>
        <end position="224"/>
    </location>
</feature>
<feature type="transmembrane region" description="Helical" evidence="1">
    <location>
        <begin position="116"/>
        <end position="147"/>
    </location>
</feature>
<feature type="transmembrane region" description="Helical" evidence="1">
    <location>
        <begin position="74"/>
        <end position="96"/>
    </location>
</feature>
<proteinExistence type="predicted"/>
<dbReference type="EMBL" id="LGEX01000023">
    <property type="protein sequence ID" value="KUK06752.1"/>
    <property type="molecule type" value="Genomic_DNA"/>
</dbReference>
<protein>
    <recommendedName>
        <fullName evidence="2">DUF7847 domain-containing protein</fullName>
    </recommendedName>
</protein>
<dbReference type="EMBL" id="LGEQ01000017">
    <property type="protein sequence ID" value="KUJ93708.1"/>
    <property type="molecule type" value="Genomic_DNA"/>
</dbReference>
<keyword evidence="1" id="KW-0812">Transmembrane</keyword>
<evidence type="ECO:0000313" key="6">
    <source>
        <dbReference type="Proteomes" id="UP000054307"/>
    </source>
</evidence>
<dbReference type="InterPro" id="IPR057169">
    <property type="entry name" value="DUF7847"/>
</dbReference>
<name>A0A101DDS2_ARCFL</name>
<reference evidence="5 6" key="2">
    <citation type="journal article" date="2015" name="MBio">
        <title>Genome-Resolved Metagenomic Analysis Reveals Roles for Candidate Phyla and Other Microbial Community Members in Biogeochemical Transformations in Oil Reservoirs.</title>
        <authorList>
            <person name="Hu P."/>
            <person name="Tom L."/>
            <person name="Singh A."/>
            <person name="Thomas B.C."/>
            <person name="Baker B.J."/>
            <person name="Piceno Y.M."/>
            <person name="Andersen G.L."/>
            <person name="Banfield J.F."/>
        </authorList>
    </citation>
    <scope>NUCLEOTIDE SEQUENCE [LARGE SCALE GENOMIC DNA]</scope>
</reference>
<keyword evidence="1" id="KW-0472">Membrane</keyword>
<dbReference type="Proteomes" id="UP000054015">
    <property type="component" value="Unassembled WGS sequence"/>
</dbReference>